<dbReference type="EMBL" id="QGNW01001077">
    <property type="protein sequence ID" value="RVW56509.1"/>
    <property type="molecule type" value="Genomic_DNA"/>
</dbReference>
<gene>
    <name evidence="2" type="ORF">CK203_072499</name>
</gene>
<feature type="compositionally biased region" description="Basic and acidic residues" evidence="1">
    <location>
        <begin position="919"/>
        <end position="931"/>
    </location>
</feature>
<evidence type="ECO:0000313" key="2">
    <source>
        <dbReference type="EMBL" id="RVW56509.1"/>
    </source>
</evidence>
<comment type="caution">
    <text evidence="2">The sequence shown here is derived from an EMBL/GenBank/DDBJ whole genome shotgun (WGS) entry which is preliminary data.</text>
</comment>
<dbReference type="PANTHER" id="PTHR37722">
    <property type="entry name" value="OS01G0167700 PROTEIN"/>
    <property type="match status" value="1"/>
</dbReference>
<name>A0A438F967_VITVI</name>
<dbReference type="Proteomes" id="UP000288805">
    <property type="component" value="Unassembled WGS sequence"/>
</dbReference>
<protein>
    <submittedName>
        <fullName evidence="2">Uncharacterized protein</fullName>
    </submittedName>
</protein>
<evidence type="ECO:0000256" key="1">
    <source>
        <dbReference type="SAM" id="MobiDB-lite"/>
    </source>
</evidence>
<proteinExistence type="predicted"/>
<dbReference type="PANTHER" id="PTHR37722:SF2">
    <property type="entry name" value="OS01G0167700 PROTEIN"/>
    <property type="match status" value="1"/>
</dbReference>
<dbReference type="AlphaFoldDB" id="A0A438F967"/>
<organism evidence="2 3">
    <name type="scientific">Vitis vinifera</name>
    <name type="common">Grape</name>
    <dbReference type="NCBI Taxonomy" id="29760"/>
    <lineage>
        <taxon>Eukaryota</taxon>
        <taxon>Viridiplantae</taxon>
        <taxon>Streptophyta</taxon>
        <taxon>Embryophyta</taxon>
        <taxon>Tracheophyta</taxon>
        <taxon>Spermatophyta</taxon>
        <taxon>Magnoliopsida</taxon>
        <taxon>eudicotyledons</taxon>
        <taxon>Gunneridae</taxon>
        <taxon>Pentapetalae</taxon>
        <taxon>rosids</taxon>
        <taxon>Vitales</taxon>
        <taxon>Vitaceae</taxon>
        <taxon>Viteae</taxon>
        <taxon>Vitis</taxon>
    </lineage>
</organism>
<reference evidence="2 3" key="1">
    <citation type="journal article" date="2018" name="PLoS Genet.">
        <title>Population sequencing reveals clonal diversity and ancestral inbreeding in the grapevine cultivar Chardonnay.</title>
        <authorList>
            <person name="Roach M.J."/>
            <person name="Johnson D.L."/>
            <person name="Bohlmann J."/>
            <person name="van Vuuren H.J."/>
            <person name="Jones S.J."/>
            <person name="Pretorius I.S."/>
            <person name="Schmidt S.A."/>
            <person name="Borneman A.R."/>
        </authorList>
    </citation>
    <scope>NUCLEOTIDE SEQUENCE [LARGE SCALE GENOMIC DNA]</scope>
    <source>
        <strain evidence="3">cv. Chardonnay</strain>
        <tissue evidence="2">Leaf</tissue>
    </source>
</reference>
<feature type="compositionally biased region" description="Low complexity" evidence="1">
    <location>
        <begin position="680"/>
        <end position="692"/>
    </location>
</feature>
<evidence type="ECO:0000313" key="3">
    <source>
        <dbReference type="Proteomes" id="UP000288805"/>
    </source>
</evidence>
<feature type="region of interest" description="Disordered" evidence="1">
    <location>
        <begin position="872"/>
        <end position="937"/>
    </location>
</feature>
<feature type="compositionally biased region" description="Basic and acidic residues" evidence="1">
    <location>
        <begin position="653"/>
        <end position="662"/>
    </location>
</feature>
<sequence length="937" mass="105396">MLQWMGGSRRKVTTTRKSTQKRYRRYVNFLYVCLKIHKSHWSSMEICSEGLQYSMDYSIIMEYKAHSYYVDANCCCMLILKFEMASDAVNRPVFALTFDFQRQKQYFEQRKRQQQHHIAGLESYTDGVSLLGQDNKEQRSLDVLSLLNLSSIAQECKTCPNGENSEVNTSIVNYQVKKGPPTILTNGVTPADYVEFNERASSGYQVEIVPPKSTIEQGVHYVHLFACLLCILSLWRVDCFLLSCWVLFSDADRHNNAFNGKGDKPDNWKTATEHRKFILLTFFPFPSLFSPELSVFDLLGDDGPYGNLEGSPVYEAHVAFSVEGKALLDLEFRAGLGKVGTETPVHSPHQPHRVSSYDCSLLKDARQLRSSKNLNFVLDDLEVEVVPTVLFCNGALFFPSLKHSLKMGSKMQDINMSPSGNSLELPFYPMGIEDPFSNPKQGVSTFRDFMHRGGHSSKIRSSFGDEETFYNIKDKNENIWNGSVGFPDYNSPDDWECDPSWKHWPGQMDGTSADFVKTGNHELLDFTSEGHCISKKRNAMKARDRFNISDLSAPYLRHQTSENDHDFATSDGTRCKQPTRLPSFVTEDSRDSLSLLSEESCSSTAGYFHLFEGEATYNQPSNSMARKSLRRHDKGFCSRVNKYSSKNMHTKETWYKNGDDIGSRPNNANGSGEFTRKSHPSSSKPAHHSNSAFLGKVGPHESWLFEDGYTSVDINPDFSSLYRTSETKKAPPGPKFWTDKLSGAFPVPELHIGAKTLYEQSKSGFPVEYSPSSSSFYENPAFYKPSNHTHTYGSSIFNDIGTRPDEPDFSLKMESKPPDSFHIFGSLGDIEFPDISVQESVSKYEEHASSIQPTDCQKFGLEKEICNGNNGLSSEARKPMDTSDSKDNCSGCQETEDETPEIVATNSPKNAEEASSEVKITERLKGSEEGKGYASTS</sequence>
<feature type="region of interest" description="Disordered" evidence="1">
    <location>
        <begin position="653"/>
        <end position="692"/>
    </location>
</feature>
<accession>A0A438F967</accession>
<feature type="compositionally biased region" description="Basic and acidic residues" evidence="1">
    <location>
        <begin position="875"/>
        <end position="887"/>
    </location>
</feature>